<dbReference type="InterPro" id="IPR036388">
    <property type="entry name" value="WH-like_DNA-bd_sf"/>
</dbReference>
<accession>A0ABS5AR79</accession>
<dbReference type="Pfam" id="PF09107">
    <property type="entry name" value="WHD_3rd_SelB"/>
    <property type="match status" value="1"/>
</dbReference>
<dbReference type="SUPFAM" id="SSF46785">
    <property type="entry name" value="Winged helix' DNA-binding domain"/>
    <property type="match status" value="1"/>
</dbReference>
<keyword evidence="3" id="KW-1185">Reference proteome</keyword>
<evidence type="ECO:0000313" key="2">
    <source>
        <dbReference type="EMBL" id="MBP2478757.1"/>
    </source>
</evidence>
<proteinExistence type="predicted"/>
<dbReference type="InterPro" id="IPR036390">
    <property type="entry name" value="WH_DNA-bd_sf"/>
</dbReference>
<dbReference type="EMBL" id="JAGIOO010000001">
    <property type="protein sequence ID" value="MBP2478757.1"/>
    <property type="molecule type" value="Genomic_DNA"/>
</dbReference>
<name>A0ABS5AR79_9PSEU</name>
<dbReference type="Proteomes" id="UP001519363">
    <property type="component" value="Unassembled WGS sequence"/>
</dbReference>
<dbReference type="Gene3D" id="1.10.10.10">
    <property type="entry name" value="Winged helix-like DNA-binding domain superfamily/Winged helix DNA-binding domain"/>
    <property type="match status" value="1"/>
</dbReference>
<gene>
    <name evidence="2" type="ORF">JOF53_007629</name>
</gene>
<dbReference type="InterPro" id="IPR015191">
    <property type="entry name" value="SelB_WHD4"/>
</dbReference>
<comment type="caution">
    <text evidence="2">The sequence shown here is derived from an EMBL/GenBank/DDBJ whole genome shotgun (WGS) entry which is preliminary data.</text>
</comment>
<dbReference type="InterPro" id="IPR027417">
    <property type="entry name" value="P-loop_NTPase"/>
</dbReference>
<dbReference type="RefSeq" id="WP_307850347.1">
    <property type="nucleotide sequence ID" value="NZ_JAGIOO010000001.1"/>
</dbReference>
<evidence type="ECO:0000313" key="3">
    <source>
        <dbReference type="Proteomes" id="UP001519363"/>
    </source>
</evidence>
<protein>
    <submittedName>
        <fullName evidence="2">ABC-type glutathione transport system ATPase component</fullName>
    </submittedName>
</protein>
<feature type="domain" description="Elongation factor SelB fourth winged-helix" evidence="1">
    <location>
        <begin position="91"/>
        <end position="135"/>
    </location>
</feature>
<dbReference type="SUPFAM" id="SSF52540">
    <property type="entry name" value="P-loop containing nucleoside triphosphate hydrolases"/>
    <property type="match status" value="1"/>
</dbReference>
<sequence>MPAGSPYPPPPMRVVATAGGAGHGKSTLVRALTGRDRWAKLPSGHVLALLDNSGEGIVPGLATAVRTGLLLRLADGVYLAPDAVERAESVLRALPQPFTVAAARTALRTSRRVAVPLLELMDTRGITARLPDSRRRIRPEHD</sequence>
<reference evidence="2 3" key="1">
    <citation type="submission" date="2021-03" db="EMBL/GenBank/DDBJ databases">
        <title>Sequencing the genomes of 1000 actinobacteria strains.</title>
        <authorList>
            <person name="Klenk H.-P."/>
        </authorList>
    </citation>
    <scope>NUCLEOTIDE SEQUENCE [LARGE SCALE GENOMIC DNA]</scope>
    <source>
        <strain evidence="2 3">DSM 44580</strain>
    </source>
</reference>
<organism evidence="2 3">
    <name type="scientific">Crossiella equi</name>
    <dbReference type="NCBI Taxonomy" id="130796"/>
    <lineage>
        <taxon>Bacteria</taxon>
        <taxon>Bacillati</taxon>
        <taxon>Actinomycetota</taxon>
        <taxon>Actinomycetes</taxon>
        <taxon>Pseudonocardiales</taxon>
        <taxon>Pseudonocardiaceae</taxon>
        <taxon>Crossiella</taxon>
    </lineage>
</organism>
<evidence type="ECO:0000259" key="1">
    <source>
        <dbReference type="Pfam" id="PF09107"/>
    </source>
</evidence>